<comment type="function">
    <text evidence="1">This subunit might be involved in maturation of a crRNA intermediate to its mature form.</text>
</comment>
<evidence type="ECO:0000259" key="8">
    <source>
        <dbReference type="Pfam" id="PF03787"/>
    </source>
</evidence>
<dbReference type="InterPro" id="IPR005537">
    <property type="entry name" value="RAMP_III_fam"/>
</dbReference>
<evidence type="ECO:0000256" key="6">
    <source>
        <dbReference type="ARBA" id="ARBA00031720"/>
    </source>
</evidence>
<evidence type="ECO:0000256" key="1">
    <source>
        <dbReference type="ARBA" id="ARBA00003088"/>
    </source>
</evidence>
<gene>
    <name evidence="9" type="ORF">BROSI_A0546</name>
</gene>
<protein>
    <recommendedName>
        <fullName evidence="3">CRISPR system Cms protein Csm5</fullName>
    </recommendedName>
    <alternativeName>
        <fullName evidence="6">CRISPR type III A-associated protein Csm5</fullName>
    </alternativeName>
</protein>
<dbReference type="NCBIfam" id="TIGR01899">
    <property type="entry name" value="cas_TM1807_csm5"/>
    <property type="match status" value="1"/>
</dbReference>
<evidence type="ECO:0000256" key="7">
    <source>
        <dbReference type="SAM" id="Coils"/>
    </source>
</evidence>
<accession>A0ABQ0JTG6</accession>
<dbReference type="RefSeq" id="WP_052562137.1">
    <property type="nucleotide sequence ID" value="NZ_BAFN01000001.1"/>
</dbReference>
<dbReference type="PANTHER" id="PTHR38007">
    <property type="entry name" value="CRISPR SYSTEM CMS PROTEIN CSM5"/>
    <property type="match status" value="1"/>
</dbReference>
<organism evidence="9 10">
    <name type="scientific">Candidatus Brocadia sinica JPN1</name>
    <dbReference type="NCBI Taxonomy" id="1197129"/>
    <lineage>
        <taxon>Bacteria</taxon>
        <taxon>Pseudomonadati</taxon>
        <taxon>Planctomycetota</taxon>
        <taxon>Candidatus Brocadiia</taxon>
        <taxon>Candidatus Brocadiales</taxon>
        <taxon>Candidatus Brocadiaceae</taxon>
        <taxon>Candidatus Brocadia</taxon>
    </lineage>
</organism>
<dbReference type="Proteomes" id="UP000032309">
    <property type="component" value="Unassembled WGS sequence"/>
</dbReference>
<comment type="caution">
    <text evidence="9">The sequence shown here is derived from an EMBL/GenBank/DDBJ whole genome shotgun (WGS) entry which is preliminary data.</text>
</comment>
<evidence type="ECO:0000256" key="4">
    <source>
        <dbReference type="ARBA" id="ARBA00022884"/>
    </source>
</evidence>
<evidence type="ECO:0000256" key="2">
    <source>
        <dbReference type="ARBA" id="ARBA00006680"/>
    </source>
</evidence>
<evidence type="ECO:0000256" key="3">
    <source>
        <dbReference type="ARBA" id="ARBA00016113"/>
    </source>
</evidence>
<feature type="domain" description="CRISPR type III-associated protein" evidence="8">
    <location>
        <begin position="5"/>
        <end position="157"/>
    </location>
</feature>
<keyword evidence="10" id="KW-1185">Reference proteome</keyword>
<name>A0ABQ0JTG6_9BACT</name>
<sequence>MRLQIKTLSPVHIGNGEKYNGLAYIANRENVLLYDSNKIMENLTTQQKQRFMLWLEQNIGEIERLETQKRKERDEEEKRKINQTLRDAQKKLSLKEFIENSIRDTTTKNKFNNNFLYSVKAETKIFSNVDIDCFTKQNNKSYIPGTEIKGGIRTAVAYHLLQDEGHWRYFKKRVRKFRE</sequence>
<evidence type="ECO:0000256" key="5">
    <source>
        <dbReference type="ARBA" id="ARBA00023118"/>
    </source>
</evidence>
<keyword evidence="4" id="KW-0694">RNA-binding</keyword>
<feature type="coiled-coil region" evidence="7">
    <location>
        <begin position="55"/>
        <end position="91"/>
    </location>
</feature>
<evidence type="ECO:0000313" key="10">
    <source>
        <dbReference type="Proteomes" id="UP000032309"/>
    </source>
</evidence>
<dbReference type="EMBL" id="BAFN01000001">
    <property type="protein sequence ID" value="GAN32042.1"/>
    <property type="molecule type" value="Genomic_DNA"/>
</dbReference>
<comment type="similarity">
    <text evidence="2">Belongs to the CRISPR-associated Csm5 family.</text>
</comment>
<reference evidence="10" key="1">
    <citation type="journal article" date="2015" name="Genome Announc.">
        <title>Draft Genome Sequence of an Anaerobic Ammonium-Oxidizing Bacterium, "Candidatus Brocadia sinica".</title>
        <authorList>
            <person name="Oshiki M."/>
            <person name="Shinyako-Hata K."/>
            <person name="Satoh H."/>
            <person name="Okabe S."/>
        </authorList>
    </citation>
    <scope>NUCLEOTIDE SEQUENCE [LARGE SCALE GENOMIC DNA]</scope>
    <source>
        <strain evidence="10">JPN1</strain>
    </source>
</reference>
<evidence type="ECO:0000313" key="9">
    <source>
        <dbReference type="EMBL" id="GAN32042.1"/>
    </source>
</evidence>
<keyword evidence="7" id="KW-0175">Coiled coil</keyword>
<dbReference type="InterPro" id="IPR010173">
    <property type="entry name" value="CRISPR-assoc_Csm5"/>
</dbReference>
<dbReference type="PANTHER" id="PTHR38007:SF1">
    <property type="entry name" value="CRISPR SYSTEM CMS PROTEIN CSM5"/>
    <property type="match status" value="1"/>
</dbReference>
<keyword evidence="5" id="KW-0051">Antiviral defense</keyword>
<dbReference type="Pfam" id="PF03787">
    <property type="entry name" value="RAMPs"/>
    <property type="match status" value="1"/>
</dbReference>
<proteinExistence type="inferred from homology"/>